<dbReference type="EMBL" id="JACTAM010000010">
    <property type="protein sequence ID" value="KAI2660055.1"/>
    <property type="molecule type" value="Genomic_DNA"/>
</dbReference>
<gene>
    <name evidence="2" type="ORF">H4Q32_022653</name>
</gene>
<keyword evidence="2" id="KW-0396">Initiation factor</keyword>
<evidence type="ECO:0000313" key="2">
    <source>
        <dbReference type="EMBL" id="KAI2660055.1"/>
    </source>
</evidence>
<organism evidence="2 3">
    <name type="scientific">Labeo rohita</name>
    <name type="common">Indian major carp</name>
    <name type="synonym">Cyprinus rohita</name>
    <dbReference type="NCBI Taxonomy" id="84645"/>
    <lineage>
        <taxon>Eukaryota</taxon>
        <taxon>Metazoa</taxon>
        <taxon>Chordata</taxon>
        <taxon>Craniata</taxon>
        <taxon>Vertebrata</taxon>
        <taxon>Euteleostomi</taxon>
        <taxon>Actinopterygii</taxon>
        <taxon>Neopterygii</taxon>
        <taxon>Teleostei</taxon>
        <taxon>Ostariophysi</taxon>
        <taxon>Cypriniformes</taxon>
        <taxon>Cyprinidae</taxon>
        <taxon>Labeoninae</taxon>
        <taxon>Labeonini</taxon>
        <taxon>Labeo</taxon>
    </lineage>
</organism>
<dbReference type="Proteomes" id="UP000830375">
    <property type="component" value="Unassembled WGS sequence"/>
</dbReference>
<accession>A0ABQ8MAZ9</accession>
<dbReference type="GO" id="GO:0003743">
    <property type="term" value="F:translation initiation factor activity"/>
    <property type="evidence" value="ECO:0007669"/>
    <property type="project" value="UniProtKB-KW"/>
</dbReference>
<evidence type="ECO:0000256" key="1">
    <source>
        <dbReference type="SAM" id="MobiDB-lite"/>
    </source>
</evidence>
<reference evidence="2 3" key="1">
    <citation type="submission" date="2022-01" db="EMBL/GenBank/DDBJ databases">
        <title>A high-quality chromosome-level genome assembly of rohu carp, Labeo rohita.</title>
        <authorList>
            <person name="Arick M.A. II"/>
            <person name="Hsu C.-Y."/>
            <person name="Magbanua Z."/>
            <person name="Pechanova O."/>
            <person name="Grover C."/>
            <person name="Miller E."/>
            <person name="Thrash A."/>
            <person name="Ezzel L."/>
            <person name="Alam S."/>
            <person name="Benzie J."/>
            <person name="Hamilton M."/>
            <person name="Karsi A."/>
            <person name="Lawrence M.L."/>
            <person name="Peterson D.G."/>
        </authorList>
    </citation>
    <scope>NUCLEOTIDE SEQUENCE [LARGE SCALE GENOMIC DNA]</scope>
    <source>
        <strain evidence="3">BAU-BD-2019</strain>
        <tissue evidence="2">Blood</tissue>
    </source>
</reference>
<protein>
    <submittedName>
        <fullName evidence="2">Translation initiation factor IF-2</fullName>
    </submittedName>
</protein>
<proteinExistence type="predicted"/>
<keyword evidence="2" id="KW-0648">Protein biosynthesis</keyword>
<keyword evidence="3" id="KW-1185">Reference proteome</keyword>
<name>A0ABQ8MAZ9_LABRO</name>
<evidence type="ECO:0000313" key="3">
    <source>
        <dbReference type="Proteomes" id="UP000830375"/>
    </source>
</evidence>
<comment type="caution">
    <text evidence="2">The sequence shown here is derived from an EMBL/GenBank/DDBJ whole genome shotgun (WGS) entry which is preliminary data.</text>
</comment>
<feature type="region of interest" description="Disordered" evidence="1">
    <location>
        <begin position="103"/>
        <end position="125"/>
    </location>
</feature>
<sequence length="298" mass="32144">MNNYVTNLALNANPLSTRGRFDIHITQTVAPLPGLRSTSSIALITCIHSETLSLGLPSPIGRSVYPVVLDSVRPSNELWPIYSGYLLASPFGLYLLAIPSQPPPQLAEHEPEPNVTEPLPKGATARRIATEPEPIPSDQVREPATLNKTVDVSVECAEGAEESTAAEDVYEDMPPLLPPSSACHELSACLDFSPTLVSPGSPSAHPQSTICAVGVPLVCQSPSVSWLEDPSSPPPDSEFWTPPRLHPGSQLSFLHRRLSAHQLWLRFGWSSSRHRLGTPLLWLRLITPLGSSPPPAPP</sequence>